<dbReference type="EMBL" id="JAFBIT010000001">
    <property type="protein sequence ID" value="MCF2651166.1"/>
    <property type="molecule type" value="Genomic_DNA"/>
</dbReference>
<dbReference type="Pfam" id="PF09578">
    <property type="entry name" value="Spore_YabQ"/>
    <property type="match status" value="1"/>
</dbReference>
<protein>
    <submittedName>
        <fullName evidence="3">Spore cortex biosynthesis protein YabQ</fullName>
    </submittedName>
</protein>
<dbReference type="RefSeq" id="WP_235322108.1">
    <property type="nucleotide sequence ID" value="NZ_JAFBIT010000001.1"/>
</dbReference>
<gene>
    <name evidence="3" type="ORF">JQM67_00885</name>
</gene>
<evidence type="ECO:0000313" key="4">
    <source>
        <dbReference type="Proteomes" id="UP001299220"/>
    </source>
</evidence>
<keyword evidence="4" id="KW-1185">Reference proteome</keyword>
<proteinExistence type="predicted"/>
<dbReference type="NCBIfam" id="TIGR02893">
    <property type="entry name" value="spore_yabQ"/>
    <property type="match status" value="1"/>
</dbReference>
<evidence type="ECO:0000256" key="1">
    <source>
        <dbReference type="SAM" id="MobiDB-lite"/>
    </source>
</evidence>
<accession>A0ABS9CLD9</accession>
<reference evidence="3 4" key="1">
    <citation type="submission" date="2020-12" db="EMBL/GenBank/DDBJ databases">
        <title>Whole genome sequences of gut porcine anaerobes.</title>
        <authorList>
            <person name="Kubasova T."/>
            <person name="Jahodarova E."/>
            <person name="Rychlik I."/>
        </authorList>
    </citation>
    <scope>NUCLEOTIDE SEQUENCE [LARGE SCALE GENOMIC DNA]</scope>
    <source>
        <strain evidence="3 4">An867</strain>
    </source>
</reference>
<evidence type="ECO:0000313" key="3">
    <source>
        <dbReference type="EMBL" id="MCF2651166.1"/>
    </source>
</evidence>
<evidence type="ECO:0000256" key="2">
    <source>
        <dbReference type="SAM" id="Phobius"/>
    </source>
</evidence>
<comment type="caution">
    <text evidence="3">The sequence shown here is derived from an EMBL/GenBank/DDBJ whole genome shotgun (WGS) entry which is preliminary data.</text>
</comment>
<organism evidence="3 4">
    <name type="scientific">Anaeromassilibacillus senegalensis</name>
    <dbReference type="NCBI Taxonomy" id="1673717"/>
    <lineage>
        <taxon>Bacteria</taxon>
        <taxon>Bacillati</taxon>
        <taxon>Bacillota</taxon>
        <taxon>Clostridia</taxon>
        <taxon>Eubacteriales</taxon>
        <taxon>Acutalibacteraceae</taxon>
        <taxon>Anaeromassilibacillus</taxon>
    </lineage>
</organism>
<feature type="region of interest" description="Disordered" evidence="1">
    <location>
        <begin position="123"/>
        <end position="148"/>
    </location>
</feature>
<dbReference type="InterPro" id="IPR019074">
    <property type="entry name" value="YabQ"/>
</dbReference>
<keyword evidence="2" id="KW-0812">Transmembrane</keyword>
<feature type="transmembrane region" description="Helical" evidence="2">
    <location>
        <begin position="38"/>
        <end position="62"/>
    </location>
</feature>
<sequence length="148" mass="16327">MNSVSPEAIVLSLLLGALLGAVFTALESARILLSLGRIATAALDVLFCLLAAVTTFVLALAVSKGNLRFYQAACEIIGFLCVDLSLTHAVRRFLPRLVRAVRRVSGRLRERLNHVGKIILRKKRRSKAEPKKKRGFFGNKAKKNEKKT</sequence>
<keyword evidence="2" id="KW-0472">Membrane</keyword>
<keyword evidence="2" id="KW-1133">Transmembrane helix</keyword>
<dbReference type="Proteomes" id="UP001299220">
    <property type="component" value="Unassembled WGS sequence"/>
</dbReference>
<name>A0ABS9CLD9_9FIRM</name>